<gene>
    <name evidence="1" type="ORF">UFOVP923_3</name>
</gene>
<dbReference type="EMBL" id="LR796877">
    <property type="protein sequence ID" value="CAB4171525.1"/>
    <property type="molecule type" value="Genomic_DNA"/>
</dbReference>
<sequence>MSIIGSVPSHALYGVPVYGTLPAGQIAGSQPAPPSGPYLGRGNKCSAEMDSCEGFRTKNSEYCAGHGRSLAKQAPIEPLAEVSDGV</sequence>
<organism evidence="1">
    <name type="scientific">uncultured Caudovirales phage</name>
    <dbReference type="NCBI Taxonomy" id="2100421"/>
    <lineage>
        <taxon>Viruses</taxon>
        <taxon>Duplodnaviria</taxon>
        <taxon>Heunggongvirae</taxon>
        <taxon>Uroviricota</taxon>
        <taxon>Caudoviricetes</taxon>
        <taxon>Peduoviridae</taxon>
        <taxon>Maltschvirus</taxon>
        <taxon>Maltschvirus maltsch</taxon>
    </lineage>
</organism>
<evidence type="ECO:0000313" key="1">
    <source>
        <dbReference type="EMBL" id="CAB4171525.1"/>
    </source>
</evidence>
<reference evidence="1" key="1">
    <citation type="submission" date="2020-05" db="EMBL/GenBank/DDBJ databases">
        <authorList>
            <person name="Chiriac C."/>
            <person name="Salcher M."/>
            <person name="Ghai R."/>
            <person name="Kavagutti S V."/>
        </authorList>
    </citation>
    <scope>NUCLEOTIDE SEQUENCE</scope>
</reference>
<protein>
    <submittedName>
        <fullName evidence="1">Uncharacterized protein</fullName>
    </submittedName>
</protein>
<name>A0A6J5PQI4_9CAUD</name>
<accession>A0A6J5PQI4</accession>
<proteinExistence type="predicted"/>